<gene>
    <name evidence="5" type="ORF">CITCOLO1_LOCUS1334</name>
</gene>
<name>A0ABP0XQC7_9ROSI</name>
<feature type="compositionally biased region" description="Polar residues" evidence="3">
    <location>
        <begin position="36"/>
        <end position="49"/>
    </location>
</feature>
<evidence type="ECO:0000259" key="4">
    <source>
        <dbReference type="Pfam" id="PF00125"/>
    </source>
</evidence>
<dbReference type="PRINTS" id="PR00622">
    <property type="entry name" value="HISTONEH3"/>
</dbReference>
<dbReference type="CDD" id="cd22911">
    <property type="entry name" value="HFD_H3"/>
    <property type="match status" value="1"/>
</dbReference>
<evidence type="ECO:0000256" key="2">
    <source>
        <dbReference type="ARBA" id="ARBA00022990"/>
    </source>
</evidence>
<organism evidence="5 6">
    <name type="scientific">Citrullus colocynthis</name>
    <name type="common">colocynth</name>
    <dbReference type="NCBI Taxonomy" id="252529"/>
    <lineage>
        <taxon>Eukaryota</taxon>
        <taxon>Viridiplantae</taxon>
        <taxon>Streptophyta</taxon>
        <taxon>Embryophyta</taxon>
        <taxon>Tracheophyta</taxon>
        <taxon>Spermatophyta</taxon>
        <taxon>Magnoliopsida</taxon>
        <taxon>eudicotyledons</taxon>
        <taxon>Gunneridae</taxon>
        <taxon>Pentapetalae</taxon>
        <taxon>rosids</taxon>
        <taxon>fabids</taxon>
        <taxon>Cucurbitales</taxon>
        <taxon>Cucurbitaceae</taxon>
        <taxon>Benincaseae</taxon>
        <taxon>Citrullus</taxon>
    </lineage>
</organism>
<evidence type="ECO:0000313" key="6">
    <source>
        <dbReference type="Proteomes" id="UP001642487"/>
    </source>
</evidence>
<keyword evidence="6" id="KW-1185">Reference proteome</keyword>
<dbReference type="EMBL" id="OZ021735">
    <property type="protein sequence ID" value="CAK9309745.1"/>
    <property type="molecule type" value="Genomic_DNA"/>
</dbReference>
<feature type="compositionally biased region" description="Low complexity" evidence="3">
    <location>
        <begin position="16"/>
        <end position="35"/>
    </location>
</feature>
<dbReference type="InterPro" id="IPR009072">
    <property type="entry name" value="Histone-fold"/>
</dbReference>
<evidence type="ECO:0000256" key="3">
    <source>
        <dbReference type="SAM" id="MobiDB-lite"/>
    </source>
</evidence>
<dbReference type="Proteomes" id="UP001642487">
    <property type="component" value="Chromosome 1"/>
</dbReference>
<evidence type="ECO:0000256" key="1">
    <source>
        <dbReference type="ARBA" id="ARBA00010343"/>
    </source>
</evidence>
<feature type="region of interest" description="Disordered" evidence="3">
    <location>
        <begin position="1"/>
        <end position="59"/>
    </location>
</feature>
<reference evidence="5 6" key="1">
    <citation type="submission" date="2024-03" db="EMBL/GenBank/DDBJ databases">
        <authorList>
            <person name="Gkanogiannis A."/>
            <person name="Becerra Lopez-Lavalle L."/>
        </authorList>
    </citation>
    <scope>NUCLEOTIDE SEQUENCE [LARGE SCALE GENOMIC DNA]</scope>
</reference>
<feature type="domain" description="Core Histone H2A/H2B/H3" evidence="4">
    <location>
        <begin position="59"/>
        <end position="147"/>
    </location>
</feature>
<dbReference type="Pfam" id="PF00125">
    <property type="entry name" value="Histone"/>
    <property type="match status" value="1"/>
</dbReference>
<dbReference type="Gene3D" id="1.10.20.10">
    <property type="entry name" value="Histone, subunit A"/>
    <property type="match status" value="1"/>
</dbReference>
<accession>A0ABP0XQC7</accession>
<protein>
    <recommendedName>
        <fullName evidence="4">Core Histone H2A/H2B/H3 domain-containing protein</fullName>
    </recommendedName>
</protein>
<dbReference type="PANTHER" id="PTHR11426">
    <property type="entry name" value="HISTONE H3"/>
    <property type="match status" value="1"/>
</dbReference>
<sequence>MARGRHPAQRKSNRMPSGTGSAQSSPAAPSTPLSGRTQSVGQAQSSPLRTTKKKKRFRPGTVALREIRNLQKSWNLLIPASCFIRAVKEVSYQLAPQITRWQAEALVALQEAAEDFLVHLFEDTMLCAIHAKRVTIMKKDFELARRLGGKGRPCFSRPSSPSFDNSTIVKTLTQQTSQQHLHPQLHLLVSSLHDFTFFLRRFTKQKVSLLRNNLDWFSWLHLHLRPRAAAGRSSTSFLQQQLHAAERSRIGFHITCSLALFSVLFANGAE</sequence>
<dbReference type="SMART" id="SM00428">
    <property type="entry name" value="H3"/>
    <property type="match status" value="1"/>
</dbReference>
<evidence type="ECO:0000313" key="5">
    <source>
        <dbReference type="EMBL" id="CAK9309745.1"/>
    </source>
</evidence>
<keyword evidence="2" id="KW-0007">Acetylation</keyword>
<comment type="similarity">
    <text evidence="1">Belongs to the histone H3 family.</text>
</comment>
<dbReference type="InterPro" id="IPR007125">
    <property type="entry name" value="H2A/H2B/H3"/>
</dbReference>
<dbReference type="InterPro" id="IPR000164">
    <property type="entry name" value="Histone_H3/CENP-A"/>
</dbReference>
<proteinExistence type="inferred from homology"/>
<dbReference type="SUPFAM" id="SSF47113">
    <property type="entry name" value="Histone-fold"/>
    <property type="match status" value="1"/>
</dbReference>
<feature type="compositionally biased region" description="Basic residues" evidence="3">
    <location>
        <begin position="1"/>
        <end position="13"/>
    </location>
</feature>